<organism evidence="1 2">
    <name type="scientific">Hydrogenophaga pseudoflava</name>
    <name type="common">Pseudomonas carboxydoflava</name>
    <dbReference type="NCBI Taxonomy" id="47421"/>
    <lineage>
        <taxon>Bacteria</taxon>
        <taxon>Pseudomonadati</taxon>
        <taxon>Pseudomonadota</taxon>
        <taxon>Betaproteobacteria</taxon>
        <taxon>Burkholderiales</taxon>
        <taxon>Comamonadaceae</taxon>
        <taxon>Hydrogenophaga</taxon>
    </lineage>
</organism>
<accession>A0A4V1ABL3</accession>
<proteinExistence type="predicted"/>
<dbReference type="RefSeq" id="WP_133156696.1">
    <property type="nucleotide sequence ID" value="NZ_CP037867.1"/>
</dbReference>
<dbReference type="AlphaFoldDB" id="A0A4V1ABL3"/>
<reference evidence="1 2" key="1">
    <citation type="submission" date="2019-03" db="EMBL/GenBank/DDBJ databases">
        <authorList>
            <person name="Sebastian G."/>
            <person name="Baumann P."/>
            <person name="Ruckert C."/>
            <person name="Kalinowski J."/>
            <person name="Nebel B."/>
            <person name="Takors R."/>
            <person name="Blombach B."/>
        </authorList>
    </citation>
    <scope>NUCLEOTIDE SEQUENCE [LARGE SCALE GENOMIC DNA]</scope>
    <source>
        <strain evidence="1 2">DSM 1084</strain>
    </source>
</reference>
<gene>
    <name evidence="1" type="ORF">HPF_11740</name>
</gene>
<keyword evidence="2" id="KW-1185">Reference proteome</keyword>
<evidence type="ECO:0000313" key="2">
    <source>
        <dbReference type="Proteomes" id="UP000293912"/>
    </source>
</evidence>
<protein>
    <submittedName>
        <fullName evidence="1">Uncharacterized protein</fullName>
    </submittedName>
</protein>
<dbReference type="Proteomes" id="UP000293912">
    <property type="component" value="Chromosome"/>
</dbReference>
<evidence type="ECO:0000313" key="1">
    <source>
        <dbReference type="EMBL" id="QBM28363.1"/>
    </source>
</evidence>
<dbReference type="EMBL" id="CP037867">
    <property type="protein sequence ID" value="QBM28363.1"/>
    <property type="molecule type" value="Genomic_DNA"/>
</dbReference>
<name>A0A4V1ABL3_HYDPS</name>
<sequence length="147" mass="16111">MNVNDVQPTLPTLGEEVQQVMLGAVKAASQNKQASERIEAMKGVTRQEWKDAARALLMSRKTAVLEALSLASLEAVAFGHIDMRDVLHHVVDVAEEHAAEKRIRDIASQRLNMDLDEQGSALHSLETGLLHDALMEAYISGQNSRTA</sequence>
<dbReference type="KEGG" id="hpse:HPF_11740"/>